<evidence type="ECO:0000313" key="3">
    <source>
        <dbReference type="Proteomes" id="UP001345219"/>
    </source>
</evidence>
<dbReference type="EMBL" id="JAXIOK010000009">
    <property type="protein sequence ID" value="KAK4762018.1"/>
    <property type="molecule type" value="Genomic_DNA"/>
</dbReference>
<dbReference type="Proteomes" id="UP001345219">
    <property type="component" value="Chromosome 23"/>
</dbReference>
<feature type="region of interest" description="Disordered" evidence="1">
    <location>
        <begin position="31"/>
        <end position="73"/>
    </location>
</feature>
<comment type="caution">
    <text evidence="2">The sequence shown here is derived from an EMBL/GenBank/DDBJ whole genome shotgun (WGS) entry which is preliminary data.</text>
</comment>
<evidence type="ECO:0000256" key="1">
    <source>
        <dbReference type="SAM" id="MobiDB-lite"/>
    </source>
</evidence>
<reference evidence="2 3" key="1">
    <citation type="journal article" date="2023" name="Hortic Res">
        <title>Pangenome of water caltrop reveals structural variations and asymmetric subgenome divergence after allopolyploidization.</title>
        <authorList>
            <person name="Zhang X."/>
            <person name="Chen Y."/>
            <person name="Wang L."/>
            <person name="Yuan Y."/>
            <person name="Fang M."/>
            <person name="Shi L."/>
            <person name="Lu R."/>
            <person name="Comes H.P."/>
            <person name="Ma Y."/>
            <person name="Chen Y."/>
            <person name="Huang G."/>
            <person name="Zhou Y."/>
            <person name="Zheng Z."/>
            <person name="Qiu Y."/>
        </authorList>
    </citation>
    <scope>NUCLEOTIDE SEQUENCE [LARGE SCALE GENOMIC DNA]</scope>
    <source>
        <tissue evidence="2">Roots</tissue>
    </source>
</reference>
<organism evidence="2 3">
    <name type="scientific">Trapa incisa</name>
    <dbReference type="NCBI Taxonomy" id="236973"/>
    <lineage>
        <taxon>Eukaryota</taxon>
        <taxon>Viridiplantae</taxon>
        <taxon>Streptophyta</taxon>
        <taxon>Embryophyta</taxon>
        <taxon>Tracheophyta</taxon>
        <taxon>Spermatophyta</taxon>
        <taxon>Magnoliopsida</taxon>
        <taxon>eudicotyledons</taxon>
        <taxon>Gunneridae</taxon>
        <taxon>Pentapetalae</taxon>
        <taxon>rosids</taxon>
        <taxon>malvids</taxon>
        <taxon>Myrtales</taxon>
        <taxon>Lythraceae</taxon>
        <taxon>Trapa</taxon>
    </lineage>
</organism>
<dbReference type="AlphaFoldDB" id="A0AAN7Q9P8"/>
<name>A0AAN7Q9P8_9MYRT</name>
<evidence type="ECO:0000313" key="2">
    <source>
        <dbReference type="EMBL" id="KAK4762018.1"/>
    </source>
</evidence>
<proteinExistence type="predicted"/>
<keyword evidence="3" id="KW-1185">Reference proteome</keyword>
<feature type="compositionally biased region" description="Basic and acidic residues" evidence="1">
    <location>
        <begin position="41"/>
        <end position="73"/>
    </location>
</feature>
<accession>A0AAN7Q9P8</accession>
<protein>
    <submittedName>
        <fullName evidence="2">Uncharacterized protein</fullName>
    </submittedName>
</protein>
<sequence>MGTKFEYAVNLLANSPVSSSERRTFSFNALDDCQNPLNGDPRSEERGIHSFRQEEQGEEKKMGRNEEIQDKESIKKTMVMHENVFRQQAIASGFPKRICTSAQLNACFMDSRNRG</sequence>
<gene>
    <name evidence="2" type="ORF">SAY87_029902</name>
</gene>